<feature type="region of interest" description="Disordered" evidence="1">
    <location>
        <begin position="5331"/>
        <end position="5403"/>
    </location>
</feature>
<feature type="region of interest" description="Disordered" evidence="1">
    <location>
        <begin position="6871"/>
        <end position="6898"/>
    </location>
</feature>
<feature type="compositionally biased region" description="Basic and acidic residues" evidence="1">
    <location>
        <begin position="117"/>
        <end position="131"/>
    </location>
</feature>
<feature type="region of interest" description="Disordered" evidence="1">
    <location>
        <begin position="1"/>
        <end position="47"/>
    </location>
</feature>
<feature type="compositionally biased region" description="Low complexity" evidence="1">
    <location>
        <begin position="6650"/>
        <end position="6666"/>
    </location>
</feature>
<feature type="compositionally biased region" description="Polar residues" evidence="1">
    <location>
        <begin position="1847"/>
        <end position="1864"/>
    </location>
</feature>
<feature type="region of interest" description="Disordered" evidence="1">
    <location>
        <begin position="1269"/>
        <end position="1346"/>
    </location>
</feature>
<comment type="caution">
    <text evidence="2">The sequence shown here is derived from an EMBL/GenBank/DDBJ whole genome shotgun (WGS) entry which is preliminary data.</text>
</comment>
<feature type="compositionally biased region" description="Polar residues" evidence="1">
    <location>
        <begin position="5053"/>
        <end position="5062"/>
    </location>
</feature>
<evidence type="ECO:0000313" key="2">
    <source>
        <dbReference type="EMBL" id="PHJ26101.1"/>
    </source>
</evidence>
<feature type="region of interest" description="Disordered" evidence="1">
    <location>
        <begin position="4860"/>
        <end position="5083"/>
    </location>
</feature>
<feature type="compositionally biased region" description="Low complexity" evidence="1">
    <location>
        <begin position="4864"/>
        <end position="4890"/>
    </location>
</feature>
<feature type="compositionally biased region" description="Basic and acidic residues" evidence="1">
    <location>
        <begin position="1195"/>
        <end position="1214"/>
    </location>
</feature>
<feature type="compositionally biased region" description="Basic residues" evidence="1">
    <location>
        <begin position="1767"/>
        <end position="1780"/>
    </location>
</feature>
<feature type="compositionally biased region" description="Basic and acidic residues" evidence="1">
    <location>
        <begin position="5806"/>
        <end position="5821"/>
    </location>
</feature>
<feature type="compositionally biased region" description="Low complexity" evidence="1">
    <location>
        <begin position="320"/>
        <end position="343"/>
    </location>
</feature>
<keyword evidence="3" id="KW-1185">Reference proteome</keyword>
<feature type="region of interest" description="Disordered" evidence="1">
    <location>
        <begin position="3790"/>
        <end position="3843"/>
    </location>
</feature>
<feature type="compositionally biased region" description="Basic and acidic residues" evidence="1">
    <location>
        <begin position="5703"/>
        <end position="5712"/>
    </location>
</feature>
<feature type="compositionally biased region" description="Low complexity" evidence="1">
    <location>
        <begin position="6722"/>
        <end position="6738"/>
    </location>
</feature>
<feature type="compositionally biased region" description="Polar residues" evidence="1">
    <location>
        <begin position="4943"/>
        <end position="4952"/>
    </location>
</feature>
<feature type="region of interest" description="Disordered" evidence="1">
    <location>
        <begin position="320"/>
        <end position="356"/>
    </location>
</feature>
<feature type="compositionally biased region" description="Low complexity" evidence="1">
    <location>
        <begin position="4228"/>
        <end position="4240"/>
    </location>
</feature>
<feature type="compositionally biased region" description="Basic and acidic residues" evidence="1">
    <location>
        <begin position="6386"/>
        <end position="6397"/>
    </location>
</feature>
<feature type="region of interest" description="Disordered" evidence="1">
    <location>
        <begin position="763"/>
        <end position="794"/>
    </location>
</feature>
<feature type="compositionally biased region" description="Basic and acidic residues" evidence="1">
    <location>
        <begin position="2152"/>
        <end position="2168"/>
    </location>
</feature>
<feature type="compositionally biased region" description="Polar residues" evidence="1">
    <location>
        <begin position="3986"/>
        <end position="4002"/>
    </location>
</feature>
<feature type="compositionally biased region" description="Basic and acidic residues" evidence="1">
    <location>
        <begin position="2305"/>
        <end position="2317"/>
    </location>
</feature>
<feature type="compositionally biased region" description="Low complexity" evidence="1">
    <location>
        <begin position="6369"/>
        <end position="6385"/>
    </location>
</feature>
<feature type="compositionally biased region" description="Low complexity" evidence="1">
    <location>
        <begin position="1009"/>
        <end position="1021"/>
    </location>
</feature>
<feature type="region of interest" description="Disordered" evidence="1">
    <location>
        <begin position="3109"/>
        <end position="3307"/>
    </location>
</feature>
<feature type="compositionally biased region" description="Basic and acidic residues" evidence="1">
    <location>
        <begin position="3234"/>
        <end position="3272"/>
    </location>
</feature>
<feature type="compositionally biased region" description="Low complexity" evidence="1">
    <location>
        <begin position="6115"/>
        <end position="6129"/>
    </location>
</feature>
<feature type="compositionally biased region" description="Basic and acidic residues" evidence="1">
    <location>
        <begin position="4003"/>
        <end position="4051"/>
    </location>
</feature>
<feature type="compositionally biased region" description="Low complexity" evidence="1">
    <location>
        <begin position="6223"/>
        <end position="6235"/>
    </location>
</feature>
<feature type="compositionally biased region" description="Acidic residues" evidence="1">
    <location>
        <begin position="5883"/>
        <end position="5897"/>
    </location>
</feature>
<feature type="region of interest" description="Disordered" evidence="1">
    <location>
        <begin position="229"/>
        <end position="257"/>
    </location>
</feature>
<feature type="region of interest" description="Disordered" evidence="1">
    <location>
        <begin position="857"/>
        <end position="933"/>
    </location>
</feature>
<feature type="compositionally biased region" description="Basic and acidic residues" evidence="1">
    <location>
        <begin position="1221"/>
        <end position="1234"/>
    </location>
</feature>
<feature type="region of interest" description="Disordered" evidence="1">
    <location>
        <begin position="1409"/>
        <end position="1501"/>
    </location>
</feature>
<feature type="region of interest" description="Disordered" evidence="1">
    <location>
        <begin position="84"/>
        <end position="146"/>
    </location>
</feature>
<feature type="region of interest" description="Disordered" evidence="1">
    <location>
        <begin position="413"/>
        <end position="447"/>
    </location>
</feature>
<feature type="region of interest" description="Disordered" evidence="1">
    <location>
        <begin position="1095"/>
        <end position="1114"/>
    </location>
</feature>
<reference evidence="2 3" key="1">
    <citation type="journal article" date="2017" name="Int. J. Parasitol.">
        <title>The genome of the protozoan parasite Cystoisospora suis and a reverse vaccinology approach to identify vaccine candidates.</title>
        <authorList>
            <person name="Palmieri N."/>
            <person name="Shrestha A."/>
            <person name="Ruttkowski B."/>
            <person name="Beck T."/>
            <person name="Vogl C."/>
            <person name="Tomley F."/>
            <person name="Blake D.P."/>
            <person name="Joachim A."/>
        </authorList>
    </citation>
    <scope>NUCLEOTIDE SEQUENCE [LARGE SCALE GENOMIC DNA]</scope>
    <source>
        <strain evidence="2 3">Wien I</strain>
    </source>
</reference>
<feature type="region of interest" description="Disordered" evidence="1">
    <location>
        <begin position="271"/>
        <end position="294"/>
    </location>
</feature>
<feature type="compositionally biased region" description="Gly residues" evidence="1">
    <location>
        <begin position="2932"/>
        <end position="2941"/>
    </location>
</feature>
<feature type="compositionally biased region" description="Polar residues" evidence="1">
    <location>
        <begin position="3574"/>
        <end position="3584"/>
    </location>
</feature>
<feature type="compositionally biased region" description="Basic and acidic residues" evidence="1">
    <location>
        <begin position="4558"/>
        <end position="4569"/>
    </location>
</feature>
<feature type="compositionally biased region" description="Basic and acidic residues" evidence="1">
    <location>
        <begin position="3023"/>
        <end position="3036"/>
    </location>
</feature>
<feature type="compositionally biased region" description="Basic residues" evidence="1">
    <location>
        <begin position="6755"/>
        <end position="6767"/>
    </location>
</feature>
<feature type="compositionally biased region" description="Basic and acidic residues" evidence="1">
    <location>
        <begin position="2227"/>
        <end position="2245"/>
    </location>
</feature>
<feature type="compositionally biased region" description="Basic and acidic residues" evidence="1">
    <location>
        <begin position="1637"/>
        <end position="1654"/>
    </location>
</feature>
<feature type="compositionally biased region" description="Low complexity" evidence="1">
    <location>
        <begin position="1828"/>
        <end position="1846"/>
    </location>
</feature>
<accession>A0A2C6KQ31</accession>
<sequence>MEGCPQEKTTNGHEVKQGGEQEQHQPEQEEEERGGHEHELRRVLMQGLNSAERRFSCLKERGGGEEERKGEECQAGYLCFQSPVQTSHSHQQKEKYFTLSSQKDKQIDPLSQNIPHEPLHGEEEQRRHQETPVEGSSSFGEDLFLPTPTSAISHNFSLCKSLRSSSPSFDPSVLCSSSLCEKKETVPRGLESEKETGEARSIFSSSLADHPGDHIHRKKLAWSSCSSSSSSRSSTSLPHHSSTVGVLMSPGSQEGTPFSFSSPCASFSSSPASSSPVEATSHLPGSSGTSFNSDPLSYLSSCQLSRDYLSRRCLSSSSSSRAEDVVSSPSSSSVSVSSLQLDSARTSRSHSTKTCRTGDAAHLIPWKDHLEGGSFHPTGSKSHVSGSSSTTTLATISSSLPALSSSTYSESCTHTHTGLIRPPFSSSSGSPRPSPSSSESPHPSCSSSVCRSPGTPSHFLTCLSSVPCSSSSSACSSSSQMSAVFPSDSLSSQIKGTVSNVARPSPFSSSCVDDVAAKPISFRVESEGSSPLAAPSQLVSSSSEPHHTVLPSSLGSTNTEARADPMIFPSFYPTPSSCLLTSETSRAMSTSPSFISFSPGRGGERHSTDVSTLLSSATAVIQTEGKQSHPFSVSSDMTSHVSGKELLSSLPSASSSSFSPSPVSPPSSSRFTCDASSSVVSSHEECTGAEERGERGKRVFSNMAWSSPCMTSVPATTLHTETRSIRPHAVSPCVSSSPSVSSESSPEKLTFVSPSRSCSSSSFFPSSLQHGHEGDVTSSPRSAGESVHSGSISTSDVVALDRSRCSQKVSQIEDRRVSSVYRNDEDKTQDPLVLLLQPSMRKASALVEEKSCTSLGVADGALPTEEGGGEEEKKEQKAGLVQVSLSQSSRQPSHLHNDEERGFDDKKESDGETYNRGNEKRNPQIIWTPPSTSYETASIGTQSNIMACETSADVRPTLVSFCSYPESQPFPTSVENGIQTRSLRKTPGIATEEVGVDLRLSSHRTAVGSPTSMASLLSSSTDPFKRRSIATSPGDHSLSSASHTSLLLSPSSKDTDFAGSSSFSSSCSTRFIFSPSRSVVDVSVKTGDQEDRHFVSTRKIDDKERRESDPDEIEDYSLSVTMRRVDSSDSMRSNACILSGTERQAFVSSQATLVSVSPWETKIQEEGKLNDRRGDKEDKKDEGHCKEANSLSFRNEGKGEEGHYCDEVDRRSLRDSAPSRGKSEREEGSGDRIVGKSSSSSLHEKGIDKALSLTTDQVEAVIDQEKGFVTLQQYERPHSPGDKNPIEQQVKTRDDTETALEPTKEKGDATICGDERKSGSSLAIHSTRERGSHQSVTVEEKEEKGKERECGDHMACILDKKDECLTQPGSSGCEHLSSLSSSIILHTSTPLKFAGEVFSVVSLNEEPIQSSCQQEQDEERREMFSSLSSPSHNHHQTKPVDLSSPRPLLLSATPSLSSPPSPTHGDNEKENKKRVEEDGDLSKSPHKETTEKAEEDKTQLHSHSEDLFNRETASASSSQLPVVVAERKKEREGLIRLYDELCHYKGGYNSLLEERKMRGSQAPQEREGDDGVYEIDWDQAMLATVNELRNPPLPETEEDWENLMGSSKTLEVDVHMACVGRSNSLISSSLTTRDVLSDDMKDPYGAGETHKEDSSGGSVSKGKDLLYLKKNREALRRRQERRRPPMMMSSPPVEAVVLLLDHKTTKLASRMGRRSRGSERDLEEEREDLSRWKAEKGSVYGEGPFRGSLRQQKHSSSFPIRDTQRLQSHKRTSHRRRRKGRQEAEEETPLPLVMLGGAGDPCAAPFVIVEERILEEQEEEFDQHDSRGLLSSPSSSSLCQETSPSLGSLQNKKAVTLVSGVTSVDQRDSMKSSTSRRKNGEEGREKSEERSGSCEDPSKGDDDKNMMKSQNNQEGEEEKKKLKRKKKRTSKLRILKRRFARLLLESEEPPPPPPIRSGSIRDRGEGGGRATGREMNEGEMRREEGGGRQEKEYSDDNVVAEMSKIRKNEGVPEKSKEREEGFPGSLGGSKSTLVGKENDAPEGPPSSAVNKRISNASLSSSTTSSSSSVASSSFSSSSLPTPVSSSYDILPTASSSPLLPSTTFDSTRTSGFLHFSFITSQLEEAVKQAQKGEKGSVDPRLLQLLDFARTLERKEERPSERVEGRTEIPAEVSAPPLTSPSSPAPSPSVKRVHATEGLATVLTSEKEKMIHDKGSGSCMSEGNRVVHPGERSDRPSLVSERERKNMGPPCVLDEAVEMPGNGEVEKIDKTASDKHSALDPPGEVQAVINREKTQRGGGEGEQEEGERGEHQGVEECFRTSSTSTPEPASQYCVLSGEQQPGGDQQGKEEEKRRLHTTTCRHIPSTPFDRSKGDENMTTTTTLVPNSSFFFSPLYADSCAGSLSPFLFSSPSSRSRYRSIREEPSCLSVKGGHHGKRSVSDTKVDILLRRRECRFLRELLRGFSGRHSDLHIPLPPWLSPPPAKRSSHLSALSMWKEVMTTRGASQGASHSSNTRHVSSGSSSMSAGGTGGGGGSDPSSQMGSAGSKFSEACFLESYYYTDCFYTSLLSSRVLLGNAMNHLTLPSHLLQKKNAMRSGGALGGGIGMGPGGGVGGGMITKYTFSNQGVLQSIKLCSPGGRRGEGMELNVSSSSSHPLTSSSLSSSLSTTSSCSGPTGAGGGRKGLAGVRSSCAGGEDGLLHHRQQQLSPHSHHTSSGSKGVPYTHHPSSHATSPIDNMHIIDPSHHARGDSLHSLIPSPSSSPSAMNYPSHLPSSSSSSKDQQTKQPLPVLHQDSLPGGGSKTRQKSDGSDPSTIQAASAVATAVVIATREIEELSLSIVRGSPDILLLPVVPQQELALQQQLHQLTLCRHLWVQRMDRSLYPPPHLTEKEKVARIVDAPPATHTHLHLTSSSLPSSSTSSIVQHPSKSSGKVSTGGGIGKSGGAVNKEKEVFVAPGYEGMTTRATGGKGETGNSLDEERQGKLGPTRGAGGGIGGGSKVVKGKKVMDKADETHHSPLTTSSRSMDQEGKRGEERRNDVYPEILVPSNLMKETFGLEKLSGNKGYKKLKDPRSGPPSWGMQVWFSLGRRAELEYFLSRYFRDMKEMDHCRKPGHADKNLSSRQEDHEGAPTFDPSSSASLRKEEDDRQQHTPENEKGKTSIQQHADLSPHMKTPTCSPSTSPAEASSPPLQLPSPLTGANSPSDESGDHKGEGEGGGNGKAERRGMEISFSPSPRGVKDSEDALTKIEEKESPKGTGKRVREIQEEKEECKEEQGEGEDEGSPGKKDSQNKTGNTKTKKKEQGKKKEESEEDVLLHPLLLLRIANCEWRVLREFAPDVAETFKSHVRHFKLKRNPYVHTLQQQIDYKLAVMMSLRSPLYRISSPFLEHAKRVIAKHRGLPLPPPLSPSSYLPFQLLTALNLPSSSFGSTVFPSSTPGRGGSHVSGLAQGASSSILPNASSTYHVSSLSSPDRKFDQSTSSVLLSARTGSPGKSHNSLLQIDESNLLLLDKSTTPATPVRPSSSSSSFPSSALVPTTEEEREREGASLDERDQRKERDPIQQEQQLDVVLSSERQQHGSSFGISTVSPGGEVGGGLSSYAHHQGLSAASSSSSPSSGVVLVGSSAPHSLLVSNSPSGLPSPRIDDNRQLVPASHPLTSPATTATTSRQTIGGRQPLRLKVLLLPSNQNNSSSNNAIPGTLINSTTSTSFSSSSSGGSLSSFSLSLRGCGGDLFSTPATGFPSGSKSLMTIVGNGMHSSSSNSSYPRREGLEGRTSLLLSSYPGGQASLMMTTMSEEKDGGRGERDEGKRGGVSERGRWRLRQQGQTAWLREDSSSTSNFMSGEGGETLKVSPMYGYNLTEGEFGIVPDERIRERGTSLEDDRNGRFCQMLEDEGHEYDDPRRRKTRQQCQDLLAVVLSSSSSSSGSTEISYIPSDHDILEVLERLQNQQLTKVLRYLRSLVHRHQTAALMSPEDDQTIHRASLSGGVFSSLSEEQRGQGSTVNLRETSRDRDRYGRSGECEEDRRKEKEEHHEEETKRMKGERLERLSDEKEGSHVVDEIEPVEFDRVWHPWVRLFFPFFSADREQEASAGGKPVERVTKKQSRRERGEQKGKEREEEECAVYGQRKRKFLSEEDSSGEVLRREAFSHLGTSRDFPQFVCGGMNRLRSIRRRRFRVEVRKGTGCLANSFSFTFSSSFSPSSSSSFFPSDGLLSHPLRNHSGEQEKSLVGDSAGRTTRRSSASSLEKPLTVSSQEAFSNSLSSSSSLVLKRHGATGGRNEERGEQLEGLMDGGRDHRVKEEDAGGGKLSKTVAVENGDGGSPPGLKASEEKKTVVCADKKKKVQQAKAGTGGGSGKKTSKSKENEKRSSKSRGGGKGHHHKQSRGLDAIEDEWAAWGLERVGVGGKYYRMIEVEEVFDDELIKTIISPFASAFRRLNSEGFDEIDDEKPCSHVVVREDPSSGASRGFFDTIAPPGDSWAGGGERRLSGSPLAAPSSGGGLLSGSQGMLFETVDHRSSMNYSLQPPSGFFGGGGKGGGSTISLSSHKGDVDVENCLPPKKKMKGAERSSSRCLEEDTGEGRGGVSQADDVVTVQRKAGGSRSGSMHEEEGGEPGVREGGGEQEKRSRRDQLHIEAMLKLFNYKQSVPEKLYPGLRVQFAASLVPGGHVAWWEGVIVSIQEEELAQGTPFGLPVSHFAVPPFPSGEKKRGKPPGLVGLSSSGPQNSKKNRLQTQQQDGEGSSHGNSSTRPPSTASCASKGSHHNNSHSGMATATASGEGEGRGDGGSGEKGAGDNQPSDAETGWVEIVYRVAPGKTKRGCTSLRLFMPPNVPLAEPAEGCWRLRPKTPFSSCCSSESRSLLRSIRDLSDRSVSSPSSSSLSSSIPPASSTNAAAAASHEEEGFLTNQTAASSNTSRLDGDQDPSEGWRTSSTSQETKEKKEEECGGERSSITSAVETRTSLEERPLPGDSTELKSDVGGEKKEDKESSPEGDEEDPSRVVGCVRDSRAEEEEGEKNRKAFKEARDESICKKEESDDPGKEAENDEEKERKRGGERSNSERLPSQSSLESHGDDPSPRGDILSKPEALSSFSSVHSVAEQILLEEREMFDRMKYGYSVSLLSQDVWPGAVVCVCMEENRHELHDALVLNVATTPACCSAAASSRTCGSWSDEEESEERSFMKSSQEEISPHTGGRGNHLPGSSLHPNISKESHNRKERDIGAQTEDVSAAKTAPDKHPSLALSDAKHISSSLQRGGSTPCKAEDREKEQRRFEQLGRQLRCQCSNVDSFPGSLENTATSSSTMMMMRCHESQGFNSLSAGSRDSSVLGGSVEKNTHTEISASFSSSSSYTAPSSRSARSTTSSTSATPMTPSSSSHGGASVSSQTPSSSFQRGYCLEGRRPYQPGHRRARCGHPVRITGVKLLYFADGAVEWISVDVLRYRLSYDIHPQDPSVALATIRPHWVWVIPRYVPPLPPRLVHLQQQLQHCTLLASGTGAGSKQQTAMLLHGGGGEQGGGITGKHPSLISSHSPVMLSCSGVLNSAGGDHHGGGAGEGGGGVDGNTRSSHTCPFMAASTPALSFPQPGAGGMQQQPPPSLPMLTDSSAYPPMGTHTVFSRYLRVVPGNAASARCTLWYIPIDLQLHPACIPPFANIPLSRFPSNLKPSVTTLLRKGKKANVDVDDHPGAGKPRSSQSSPTATMTRGGVSSAMMKGEEEIEARGRGGGGQGYHERKHSQIHSREEKKITKGSGFFHDTRGVVSSRPEASEGMENGEEVSRRNVSEGREEEQQQSREGGEQGDQQGGRTTRGLDQPQGSHERQDKTGGDSRVEEGNVVSHPLGKGIDDSQRISKDTGKKKGKKKSKACASSSSSSKIGRDKASCESSSLSQYPGGEEGEEEKREEEEEEETPIFFAPTICKFLQPDLDPRALLLQNLWSYRWPSMPYFPPHTAPAIGAMISAASSSSLSLSVSSSLSSSSTPHSSYTAGSLPGTPKKVLVFPSGHHNTPPHCITSSTQILSSPRRKRTFRSLESSTVGSSPPLPSPSPTNIPSNGGVISQSENIGVGVECERVLRHRSHLSTSLSDEIQSNDTSINTQRNLRSSSSSVFQEGSSRERNGPSALLGRDSTTTASIPPSSFSSSSPPPSVDESRVTQKRSSRLPTSSGSTAPLTTATPAEGGGGMAAANHPPSTSRLRINLNSLSSRGRGHLLVSQASSTISGASSTASSLHPPPTSSSPSSLEHSCMSSKGDQETHDHHERQVASDTTPHHEPRVVSQGSSPTEDLRGLSDFAEKRDACGNLNKERRDGESLSEKKRKTEKMSIDGCEDRHTSTASAVTTVISQDAQDISGGDRVPCLSGMNSSRVPCSEGSACQEEERQTKDTVVCSSSSISESTSSIDCKELSEGRELRFIQGSRSKVGERSSPSDGEEITSSCKHASRETPREEEDDHAQNTKACGLLESSGDASSIQEDTRGTRGCKSAGGVKRRAQHRDVSKDLSQGGVSAAVETKGARPSPAGGDVQEDEERTSKKIKLSSSIRRSPTASIIVSPHTEKNTTSRPITIDRPDNGASSSSSQLSSASSPSPPRPDNMALRSNRRARSAQKFDGEEDEEVKTLSVKRLMASPAHASNLGPPSNTTETSEGGEEDRGEGEAPTTQSRFHSPRTPSLRQPSSSSLTSTGEQAENTATPGRNTHEDEGEDSSQGNDSRSGEEGGCPTCEDGSSTLTGSSDRPMESSAENGTTRSSSSSSQTTGGGGSTPGFSSVVSHHTTRHKTQKHPHQTRSSTGVGPRPNQALSPYYYVGNPPASPQLSGGGEGASVVSRNPGSTGGFGTSPNELERESPNTTGVAHAGALAPYEVEGGDYGTRFFTSTPTLHWSQLSWSFTEDEKEEEKNGMRGGGGEEEAVDHLEKA</sequence>
<feature type="compositionally biased region" description="Basic and acidic residues" evidence="1">
    <location>
        <begin position="6270"/>
        <end position="6300"/>
    </location>
</feature>
<feature type="compositionally biased region" description="Low complexity" evidence="1">
    <location>
        <begin position="1439"/>
        <end position="1456"/>
    </location>
</feature>
<feature type="compositionally biased region" description="Basic and acidic residues" evidence="1">
    <location>
        <begin position="3791"/>
        <end position="3814"/>
    </location>
</feature>
<feature type="compositionally biased region" description="Basic and acidic residues" evidence="1">
    <location>
        <begin position="2003"/>
        <end position="2021"/>
    </location>
</feature>
<feature type="compositionally biased region" description="Basic and acidic residues" evidence="1">
    <location>
        <begin position="2263"/>
        <end position="2277"/>
    </location>
</feature>
<protein>
    <submittedName>
        <fullName evidence="2">Uncharacterized protein</fullName>
    </submittedName>
</protein>
<feature type="compositionally biased region" description="Basic and acidic residues" evidence="1">
    <location>
        <begin position="4599"/>
        <end position="4622"/>
    </location>
</feature>
<feature type="region of interest" description="Disordered" evidence="1">
    <location>
        <begin position="3510"/>
        <end position="3586"/>
    </location>
</feature>
<feature type="compositionally biased region" description="Low complexity" evidence="1">
    <location>
        <begin position="422"/>
        <end position="447"/>
    </location>
</feature>
<feature type="compositionally biased region" description="Low complexity" evidence="1">
    <location>
        <begin position="3510"/>
        <end position="3533"/>
    </location>
</feature>
<feature type="compositionally biased region" description="Basic and acidic residues" evidence="1">
    <location>
        <begin position="3109"/>
        <end position="3126"/>
    </location>
</feature>
<evidence type="ECO:0000256" key="1">
    <source>
        <dbReference type="SAM" id="MobiDB-lite"/>
    </source>
</evidence>
<feature type="region of interest" description="Disordered" evidence="1">
    <location>
        <begin position="4084"/>
        <end position="4115"/>
    </location>
</feature>
<feature type="compositionally biased region" description="Basic and acidic residues" evidence="1">
    <location>
        <begin position="4091"/>
        <end position="4112"/>
    </location>
</feature>
<feature type="compositionally biased region" description="Basic and acidic residues" evidence="1">
    <location>
        <begin position="1465"/>
        <end position="1501"/>
    </location>
</feature>
<feature type="compositionally biased region" description="Basic and acidic residues" evidence="1">
    <location>
        <begin position="4953"/>
        <end position="4982"/>
    </location>
</feature>
<feature type="compositionally biased region" description="Low complexity" evidence="1">
    <location>
        <begin position="4248"/>
        <end position="4262"/>
    </location>
</feature>
<feature type="compositionally biased region" description="Polar residues" evidence="1">
    <location>
        <begin position="2318"/>
        <end position="2327"/>
    </location>
</feature>
<feature type="compositionally biased region" description="Low complexity" evidence="1">
    <location>
        <begin position="3171"/>
        <end position="3194"/>
    </location>
</feature>
<feature type="compositionally biased region" description="Low complexity" evidence="1">
    <location>
        <begin position="6558"/>
        <end position="6569"/>
    </location>
</feature>
<dbReference type="Proteomes" id="UP000221165">
    <property type="component" value="Unassembled WGS sequence"/>
</dbReference>
<feature type="region of interest" description="Disordered" evidence="1">
    <location>
        <begin position="2700"/>
        <end position="2813"/>
    </location>
</feature>
<feature type="compositionally biased region" description="Basic and acidic residues" evidence="1">
    <location>
        <begin position="1959"/>
        <end position="1994"/>
    </location>
</feature>
<feature type="compositionally biased region" description="Low complexity" evidence="1">
    <location>
        <begin position="5854"/>
        <end position="5863"/>
    </location>
</feature>
<feature type="compositionally biased region" description="Basic and acidic residues" evidence="1">
    <location>
        <begin position="1275"/>
        <end position="1318"/>
    </location>
</feature>
<feature type="compositionally biased region" description="Low complexity" evidence="1">
    <location>
        <begin position="880"/>
        <end position="889"/>
    </location>
</feature>
<feature type="compositionally biased region" description="Low complexity" evidence="1">
    <location>
        <begin position="2904"/>
        <end position="2931"/>
    </location>
</feature>
<feature type="compositionally biased region" description="Low complexity" evidence="1">
    <location>
        <begin position="6201"/>
        <end position="6216"/>
    </location>
</feature>
<feature type="compositionally biased region" description="Polar residues" evidence="1">
    <location>
        <begin position="6147"/>
        <end position="6162"/>
    </location>
</feature>
<feature type="compositionally biased region" description="Polar residues" evidence="1">
    <location>
        <begin position="4898"/>
        <end position="4910"/>
    </location>
</feature>
<feature type="compositionally biased region" description="Low complexity" evidence="1">
    <location>
        <begin position="730"/>
        <end position="744"/>
    </location>
</feature>
<feature type="compositionally biased region" description="Basic and acidic residues" evidence="1">
    <location>
        <begin position="10"/>
        <end position="42"/>
    </location>
</feature>
<feature type="compositionally biased region" description="Polar residues" evidence="1">
    <location>
        <begin position="6073"/>
        <end position="6089"/>
    </location>
</feature>
<feature type="region of interest" description="Disordered" evidence="1">
    <location>
        <begin position="526"/>
        <end position="558"/>
    </location>
</feature>
<feature type="compositionally biased region" description="Low complexity" evidence="1">
    <location>
        <begin position="5333"/>
        <end position="5382"/>
    </location>
</feature>
<feature type="compositionally biased region" description="Low complexity" evidence="1">
    <location>
        <begin position="649"/>
        <end position="669"/>
    </location>
</feature>
<feature type="compositionally biased region" description="Basic and acidic residues" evidence="1">
    <location>
        <begin position="1095"/>
        <end position="1108"/>
    </location>
</feature>
<feature type="compositionally biased region" description="Basic residues" evidence="1">
    <location>
        <begin position="1921"/>
        <end position="1940"/>
    </location>
</feature>
<feature type="compositionally biased region" description="Polar residues" evidence="1">
    <location>
        <begin position="5682"/>
        <end position="5692"/>
    </location>
</feature>
<feature type="region of interest" description="Disordered" evidence="1">
    <location>
        <begin position="4472"/>
        <end position="4495"/>
    </location>
</feature>
<feature type="compositionally biased region" description="Basic and acidic residues" evidence="1">
    <location>
        <begin position="1326"/>
        <end position="1346"/>
    </location>
</feature>
<feature type="region of interest" description="Disordered" evidence="1">
    <location>
        <begin position="2152"/>
        <end position="2375"/>
    </location>
</feature>
<feature type="region of interest" description="Disordered" evidence="1">
    <location>
        <begin position="590"/>
        <end position="610"/>
    </location>
</feature>
<feature type="region of interest" description="Disordered" evidence="1">
    <location>
        <begin position="2904"/>
        <end position="3036"/>
    </location>
</feature>
<feature type="region of interest" description="Disordered" evidence="1">
    <location>
        <begin position="1817"/>
        <end position="2087"/>
    </location>
</feature>
<feature type="compositionally biased region" description="Polar residues" evidence="1">
    <location>
        <begin position="283"/>
        <end position="294"/>
    </location>
</feature>
<feature type="compositionally biased region" description="Low complexity" evidence="1">
    <location>
        <begin position="2054"/>
        <end position="2087"/>
    </location>
</feature>
<dbReference type="OrthoDB" id="332965at2759"/>
<feature type="compositionally biased region" description="Gly residues" evidence="1">
    <location>
        <begin position="2986"/>
        <end position="2996"/>
    </location>
</feature>
<feature type="region of interest" description="Disordered" evidence="1">
    <location>
        <begin position="5665"/>
        <end position="5897"/>
    </location>
</feature>
<feature type="compositionally biased region" description="Basic and acidic residues" evidence="1">
    <location>
        <begin position="3138"/>
        <end position="3156"/>
    </location>
</feature>
<feature type="region of interest" description="Disordered" evidence="1">
    <location>
        <begin position="4211"/>
        <end position="4382"/>
    </location>
</feature>
<feature type="region of interest" description="Disordered" evidence="1">
    <location>
        <begin position="183"/>
        <end position="212"/>
    </location>
</feature>
<feature type="compositionally biased region" description="Basic and acidic residues" evidence="1">
    <location>
        <begin position="1164"/>
        <end position="1187"/>
    </location>
</feature>
<feature type="compositionally biased region" description="Gly residues" evidence="1">
    <location>
        <begin position="5542"/>
        <end position="5552"/>
    </location>
</feature>
<name>A0A2C6KQ31_9APIC</name>
<feature type="compositionally biased region" description="Basic and acidic residues" evidence="1">
    <location>
        <begin position="6237"/>
        <end position="6260"/>
    </location>
</feature>
<dbReference type="RefSeq" id="XP_067927746.1">
    <property type="nucleotide sequence ID" value="XM_068060275.1"/>
</dbReference>
<feature type="compositionally biased region" description="Polar residues" evidence="1">
    <location>
        <begin position="2501"/>
        <end position="2516"/>
    </location>
</feature>
<feature type="compositionally biased region" description="Basic and acidic residues" evidence="1">
    <location>
        <begin position="2740"/>
        <end position="2749"/>
    </location>
</feature>
<feature type="compositionally biased region" description="Low complexity" evidence="1">
    <location>
        <begin position="229"/>
        <end position="242"/>
    </location>
</feature>
<feature type="region of interest" description="Disordered" evidence="1">
    <location>
        <begin position="6201"/>
        <end position="6837"/>
    </location>
</feature>
<feature type="compositionally biased region" description="Basic and acidic residues" evidence="1">
    <location>
        <begin position="183"/>
        <end position="198"/>
    </location>
</feature>
<feature type="compositionally biased region" description="Basic and acidic residues" evidence="1">
    <location>
        <begin position="5832"/>
        <end position="5845"/>
    </location>
</feature>
<feature type="compositionally biased region" description="Basic and acidic residues" evidence="1">
    <location>
        <begin position="91"/>
        <end position="107"/>
    </location>
</feature>
<gene>
    <name evidence="2" type="ORF">CSUI_000040</name>
</gene>
<feature type="compositionally biased region" description="Polar residues" evidence="1">
    <location>
        <begin position="4712"/>
        <end position="4752"/>
    </location>
</feature>
<feature type="compositionally biased region" description="Polar residues" evidence="1">
    <location>
        <begin position="6410"/>
        <end position="6423"/>
    </location>
</feature>
<feature type="compositionally biased region" description="Polar residues" evidence="1">
    <location>
        <begin position="2703"/>
        <end position="2716"/>
    </location>
</feature>
<feature type="compositionally biased region" description="Basic and acidic residues" evidence="1">
    <location>
        <begin position="5008"/>
        <end position="5052"/>
    </location>
</feature>
<feature type="region of interest" description="Disordered" evidence="1">
    <location>
        <begin position="1164"/>
        <end position="1244"/>
    </location>
</feature>
<feature type="compositionally biased region" description="Basic and acidic residues" evidence="1">
    <location>
        <begin position="5063"/>
        <end position="5076"/>
    </location>
</feature>
<feature type="compositionally biased region" description="Low complexity" evidence="1">
    <location>
        <begin position="5959"/>
        <end position="5977"/>
    </location>
</feature>
<feature type="compositionally biased region" description="Basic and acidic residues" evidence="1">
    <location>
        <begin position="3535"/>
        <end position="3557"/>
    </location>
</feature>
<feature type="compositionally biased region" description="Basic and acidic residues" evidence="1">
    <location>
        <begin position="4929"/>
        <end position="4940"/>
    </location>
</feature>
<feature type="compositionally biased region" description="Basic and acidic residues" evidence="1">
    <location>
        <begin position="3003"/>
        <end position="3013"/>
    </location>
</feature>
<feature type="region of interest" description="Disordered" evidence="1">
    <location>
        <begin position="649"/>
        <end position="670"/>
    </location>
</feature>
<feature type="region of interest" description="Disordered" evidence="1">
    <location>
        <begin position="4547"/>
        <end position="4622"/>
    </location>
</feature>
<feature type="region of interest" description="Disordered" evidence="1">
    <location>
        <begin position="5537"/>
        <end position="5558"/>
    </location>
</feature>
<evidence type="ECO:0000313" key="3">
    <source>
        <dbReference type="Proteomes" id="UP000221165"/>
    </source>
</evidence>
<feature type="region of interest" description="Disordered" evidence="1">
    <location>
        <begin position="1637"/>
        <end position="1664"/>
    </location>
</feature>
<proteinExistence type="predicted"/>
<feature type="region of interest" description="Disordered" evidence="1">
    <location>
        <begin position="3986"/>
        <end position="4051"/>
    </location>
</feature>
<feature type="compositionally biased region" description="Basic and acidic residues" evidence="1">
    <location>
        <begin position="6538"/>
        <end position="6554"/>
    </location>
</feature>
<dbReference type="EMBL" id="MIGC01000021">
    <property type="protein sequence ID" value="PHJ26101.1"/>
    <property type="molecule type" value="Genomic_DNA"/>
</dbReference>
<dbReference type="GeneID" id="94423486"/>
<organism evidence="2 3">
    <name type="scientific">Cystoisospora suis</name>
    <dbReference type="NCBI Taxonomy" id="483139"/>
    <lineage>
        <taxon>Eukaryota</taxon>
        <taxon>Sar</taxon>
        <taxon>Alveolata</taxon>
        <taxon>Apicomplexa</taxon>
        <taxon>Conoidasida</taxon>
        <taxon>Coccidia</taxon>
        <taxon>Eucoccidiorida</taxon>
        <taxon>Eimeriorina</taxon>
        <taxon>Sarcocystidae</taxon>
        <taxon>Cystoisospora</taxon>
    </lineage>
</organism>
<feature type="compositionally biased region" description="Polar residues" evidence="1">
    <location>
        <begin position="6707"/>
        <end position="6716"/>
    </location>
</feature>
<feature type="region of interest" description="Disordered" evidence="1">
    <location>
        <begin position="3628"/>
        <end position="3670"/>
    </location>
</feature>
<feature type="compositionally biased region" description="Basic and acidic residues" evidence="1">
    <location>
        <begin position="5170"/>
        <end position="5182"/>
    </location>
</feature>
<feature type="region of interest" description="Disordered" evidence="1">
    <location>
        <begin position="720"/>
        <end position="748"/>
    </location>
</feature>
<feature type="compositionally biased region" description="Low complexity" evidence="1">
    <location>
        <begin position="3648"/>
        <end position="3663"/>
    </location>
</feature>
<feature type="compositionally biased region" description="Basic and acidic residues" evidence="1">
    <location>
        <begin position="1878"/>
        <end position="1906"/>
    </location>
</feature>
<feature type="compositionally biased region" description="Basic and acidic residues" evidence="1">
    <location>
        <begin position="2204"/>
        <end position="2214"/>
    </location>
</feature>
<feature type="compositionally biased region" description="Low complexity" evidence="1">
    <location>
        <begin position="2648"/>
        <end position="2673"/>
    </location>
</feature>
<feature type="compositionally biased region" description="Basic and acidic residues" evidence="1">
    <location>
        <begin position="4288"/>
        <end position="4300"/>
    </location>
</feature>
<feature type="compositionally biased region" description="Low complexity" evidence="1">
    <location>
        <begin position="6090"/>
        <end position="6099"/>
    </location>
</feature>
<feature type="region of interest" description="Disordered" evidence="1">
    <location>
        <begin position="2501"/>
        <end position="2540"/>
    </location>
</feature>
<feature type="compositionally biased region" description="Basic and acidic residues" evidence="1">
    <location>
        <begin position="6306"/>
        <end position="6318"/>
    </location>
</feature>
<feature type="region of interest" description="Disordered" evidence="1">
    <location>
        <begin position="5959"/>
        <end position="6047"/>
    </location>
</feature>
<feature type="compositionally biased region" description="Basic residues" evidence="1">
    <location>
        <begin position="4365"/>
        <end position="4379"/>
    </location>
</feature>
<dbReference type="VEuPathDB" id="ToxoDB:CSUI_000040"/>
<feature type="region of interest" description="Disordered" evidence="1">
    <location>
        <begin position="5161"/>
        <end position="5213"/>
    </location>
</feature>
<feature type="compositionally biased region" description="Polar residues" evidence="1">
    <location>
        <begin position="6667"/>
        <end position="6678"/>
    </location>
</feature>
<feature type="region of interest" description="Disordered" evidence="1">
    <location>
        <begin position="6071"/>
        <end position="6182"/>
    </location>
</feature>
<feature type="region of interest" description="Disordered" evidence="1">
    <location>
        <begin position="1708"/>
        <end position="1801"/>
    </location>
</feature>
<feature type="compositionally biased region" description="Low complexity" evidence="1">
    <location>
        <begin position="2750"/>
        <end position="2762"/>
    </location>
</feature>
<feature type="region of interest" description="Disordered" evidence="1">
    <location>
        <begin position="5239"/>
        <end position="5260"/>
    </location>
</feature>
<feature type="region of interest" description="Disordered" evidence="1">
    <location>
        <begin position="4695"/>
        <end position="4793"/>
    </location>
</feature>
<feature type="compositionally biased region" description="Basic and acidic residues" evidence="1">
    <location>
        <begin position="5765"/>
        <end position="5786"/>
    </location>
</feature>
<feature type="region of interest" description="Disordered" evidence="1">
    <location>
        <begin position="2641"/>
        <end position="2687"/>
    </location>
</feature>
<feature type="compositionally biased region" description="Basic and acidic residues" evidence="1">
    <location>
        <begin position="5668"/>
        <end position="5677"/>
    </location>
</feature>
<feature type="compositionally biased region" description="Basic and acidic residues" evidence="1">
    <location>
        <begin position="895"/>
        <end position="910"/>
    </location>
</feature>
<feature type="region of interest" description="Disordered" evidence="1">
    <location>
        <begin position="1007"/>
        <end position="1042"/>
    </location>
</feature>
<feature type="compositionally biased region" description="Basic and acidic residues" evidence="1">
    <location>
        <begin position="5201"/>
        <end position="5213"/>
    </location>
</feature>